<dbReference type="KEGG" id="sesp:BN6_74290"/>
<evidence type="ECO:0000313" key="2">
    <source>
        <dbReference type="EMBL" id="CCH34658.1"/>
    </source>
</evidence>
<dbReference type="HOGENOM" id="CLU_087620_2_0_11"/>
<feature type="transmembrane region" description="Helical" evidence="1">
    <location>
        <begin position="28"/>
        <end position="47"/>
    </location>
</feature>
<feature type="transmembrane region" description="Helical" evidence="1">
    <location>
        <begin position="126"/>
        <end position="147"/>
    </location>
</feature>
<dbReference type="Proteomes" id="UP000006281">
    <property type="component" value="Chromosome"/>
</dbReference>
<dbReference type="eggNOG" id="ENOG5032T9G">
    <property type="taxonomic scope" value="Bacteria"/>
</dbReference>
<proteinExistence type="predicted"/>
<sequence length="213" mass="23438">MTTDPVRDETPAQRMDRNYAEILQEMRVAQTGVQLLLAFLLTLAFTPRFGTLDLFQLRVYVLSLVLGATATALLIAPAPFHRLVFRRRLKLELVRTSSKLLLAGLVLLKLALAAALLLILDVVLGLWPAVWITAGLVLWFGFWWFVLPLRYRARSARQAARAVAAQAVSVQAVSVQETAVETVAGDAVSADAVLDRLAGDVGARPDPQFRQHV</sequence>
<reference evidence="2 3" key="1">
    <citation type="journal article" date="2012" name="BMC Genomics">
        <title>Complete genome sequence of Saccharothrix espanaensis DSM 44229T and comparison to the other completely sequenced Pseudonocardiaceae.</title>
        <authorList>
            <person name="Strobel T."/>
            <person name="Al-Dilaimi A."/>
            <person name="Blom J."/>
            <person name="Gessner A."/>
            <person name="Kalinowski J."/>
            <person name="Luzhetska M."/>
            <person name="Puhler A."/>
            <person name="Szczepanowski R."/>
            <person name="Bechthold A."/>
            <person name="Ruckert C."/>
        </authorList>
    </citation>
    <scope>NUCLEOTIDE SEQUENCE [LARGE SCALE GENOMIC DNA]</scope>
    <source>
        <strain evidence="3">ATCC 51144 / DSM 44229 / JCM 9112 / NBRC 15066 / NRRL 15764</strain>
    </source>
</reference>
<keyword evidence="1" id="KW-1133">Transmembrane helix</keyword>
<accession>K0KDQ9</accession>
<keyword evidence="1" id="KW-0472">Membrane</keyword>
<dbReference type="STRING" id="1179773.BN6_74290"/>
<evidence type="ECO:0000256" key="1">
    <source>
        <dbReference type="SAM" id="Phobius"/>
    </source>
</evidence>
<organism evidence="2 3">
    <name type="scientific">Saccharothrix espanaensis (strain ATCC 51144 / DSM 44229 / JCM 9112 / NBRC 15066 / NRRL 15764)</name>
    <dbReference type="NCBI Taxonomy" id="1179773"/>
    <lineage>
        <taxon>Bacteria</taxon>
        <taxon>Bacillati</taxon>
        <taxon>Actinomycetota</taxon>
        <taxon>Actinomycetes</taxon>
        <taxon>Pseudonocardiales</taxon>
        <taxon>Pseudonocardiaceae</taxon>
        <taxon>Saccharothrix</taxon>
    </lineage>
</organism>
<dbReference type="AlphaFoldDB" id="K0KDQ9"/>
<dbReference type="EMBL" id="HE804045">
    <property type="protein sequence ID" value="CCH34658.1"/>
    <property type="molecule type" value="Genomic_DNA"/>
</dbReference>
<gene>
    <name evidence="2" type="ordered locus">BN6_74290</name>
</gene>
<keyword evidence="3" id="KW-1185">Reference proteome</keyword>
<protein>
    <submittedName>
        <fullName evidence="2">Putative membrane protein</fullName>
    </submittedName>
</protein>
<feature type="transmembrane region" description="Helical" evidence="1">
    <location>
        <begin position="59"/>
        <end position="80"/>
    </location>
</feature>
<keyword evidence="1" id="KW-0812">Transmembrane</keyword>
<feature type="transmembrane region" description="Helical" evidence="1">
    <location>
        <begin position="100"/>
        <end position="120"/>
    </location>
</feature>
<evidence type="ECO:0000313" key="3">
    <source>
        <dbReference type="Proteomes" id="UP000006281"/>
    </source>
</evidence>
<dbReference type="InterPro" id="IPR046291">
    <property type="entry name" value="DUF6328"/>
</dbReference>
<dbReference type="RefSeq" id="WP_015104768.1">
    <property type="nucleotide sequence ID" value="NC_019673.1"/>
</dbReference>
<dbReference type="Pfam" id="PF19853">
    <property type="entry name" value="DUF6328"/>
    <property type="match status" value="1"/>
</dbReference>
<name>K0KDQ9_SACES</name>